<protein>
    <recommendedName>
        <fullName evidence="6">LamG-like jellyroll fold domain-containing protein</fullName>
    </recommendedName>
</protein>
<organism evidence="5">
    <name type="scientific">uncultured bacterium A1Q1_fos_2111</name>
    <dbReference type="NCBI Taxonomy" id="1256563"/>
    <lineage>
        <taxon>Bacteria</taxon>
        <taxon>environmental samples</taxon>
    </lineage>
</organism>
<keyword evidence="2" id="KW-1015">Disulfide bond</keyword>
<dbReference type="SUPFAM" id="SSF49899">
    <property type="entry name" value="Concanavalin A-like lectins/glucanases"/>
    <property type="match status" value="1"/>
</dbReference>
<dbReference type="InterPro" id="IPR013320">
    <property type="entry name" value="ConA-like_dom_sf"/>
</dbReference>
<accession>L7VYZ3</accession>
<reference evidence="5" key="1">
    <citation type="submission" date="2012-09" db="EMBL/GenBank/DDBJ databases">
        <title>Metagenomic Characterization of a Microbial Community in Wastewater Detects High Levels of Antibiotic Resistance.</title>
        <authorList>
            <person name="Abrams M."/>
            <person name="Caldwell A."/>
            <person name="Vandaei E."/>
            <person name="Lee W."/>
            <person name="Perrott J."/>
            <person name="Khan S.Y."/>
            <person name="Ta J."/>
            <person name="Romero D."/>
            <person name="Nguyen V."/>
            <person name="Pourmand N."/>
            <person name="Ouverney C.C."/>
        </authorList>
    </citation>
    <scope>NUCLEOTIDE SEQUENCE</scope>
</reference>
<evidence type="ECO:0008006" key="6">
    <source>
        <dbReference type="Google" id="ProtNLM"/>
    </source>
</evidence>
<evidence type="ECO:0000256" key="1">
    <source>
        <dbReference type="ARBA" id="ARBA00022729"/>
    </source>
</evidence>
<keyword evidence="1" id="KW-0732">Signal</keyword>
<dbReference type="Gene3D" id="2.60.120.200">
    <property type="match status" value="1"/>
</dbReference>
<evidence type="ECO:0000313" key="5">
    <source>
        <dbReference type="EMBL" id="AGC72716.1"/>
    </source>
</evidence>
<evidence type="ECO:0000256" key="2">
    <source>
        <dbReference type="ARBA" id="ARBA00023157"/>
    </source>
</evidence>
<dbReference type="SMART" id="SM00560">
    <property type="entry name" value="LamGL"/>
    <property type="match status" value="1"/>
</dbReference>
<feature type="domain" description="Laminin G" evidence="3">
    <location>
        <begin position="41"/>
        <end position="163"/>
    </location>
</feature>
<name>L7VYZ3_9BACT</name>
<dbReference type="InterPro" id="IPR006558">
    <property type="entry name" value="LamG-like"/>
</dbReference>
<evidence type="ECO:0000259" key="3">
    <source>
        <dbReference type="SMART" id="SM00282"/>
    </source>
</evidence>
<feature type="domain" description="LamG-like jellyroll fold" evidence="4">
    <location>
        <begin position="41"/>
        <end position="168"/>
    </location>
</feature>
<dbReference type="AlphaFoldDB" id="L7VYZ3"/>
<dbReference type="SMART" id="SM00282">
    <property type="entry name" value="LamG"/>
    <property type="match status" value="1"/>
</dbReference>
<evidence type="ECO:0000259" key="4">
    <source>
        <dbReference type="SMART" id="SM00560"/>
    </source>
</evidence>
<sequence length="258" mass="26879">MSSGSAAFGSVGLITTSGDASVEISAGGKLDCGVYSFAGGSSVSLEGWFRADSLPSTGWKVAALAGTDSLYLRLADGFPELEVHTSTGAIAVQGSTRVAVGEAHHLVGTYDGSHVRIFVDGVLSAVQTKTGLLTGSGPFWIGKNSVHGYPFDGAIDEVAVYDSVLSPTQVTAHYQAGRDVLSGSGVSVVESRGGGSPSGCVCGDQETEYPVSLPFGEFWHTFESFSFPGRGVPLPCRRLTVHHLRALMVRWDSDGRCL</sequence>
<proteinExistence type="predicted"/>
<dbReference type="Pfam" id="PF13385">
    <property type="entry name" value="Laminin_G_3"/>
    <property type="match status" value="1"/>
</dbReference>
<dbReference type="InterPro" id="IPR001791">
    <property type="entry name" value="Laminin_G"/>
</dbReference>
<dbReference type="EMBL" id="JX649910">
    <property type="protein sequence ID" value="AGC72716.1"/>
    <property type="molecule type" value="Genomic_DNA"/>
</dbReference>